<reference evidence="3" key="1">
    <citation type="journal article" date="2017" name="Nat. Microbiol.">
        <title>Global analysis of biosynthetic gene clusters reveals vast potential of secondary metabolite production in Penicillium species.</title>
        <authorList>
            <person name="Nielsen J.C."/>
            <person name="Grijseels S."/>
            <person name="Prigent S."/>
            <person name="Ji B."/>
            <person name="Dainat J."/>
            <person name="Nielsen K.F."/>
            <person name="Frisvad J.C."/>
            <person name="Workman M."/>
            <person name="Nielsen J."/>
        </authorList>
    </citation>
    <scope>NUCLEOTIDE SEQUENCE [LARGE SCALE GENOMIC DNA]</scope>
    <source>
        <strain evidence="3">IBT 29525</strain>
    </source>
</reference>
<evidence type="ECO:0000256" key="1">
    <source>
        <dbReference type="SAM" id="MobiDB-lite"/>
    </source>
</evidence>
<proteinExistence type="predicted"/>
<accession>A0A1V6QXS7</accession>
<protein>
    <submittedName>
        <fullName evidence="2">Uncharacterized protein</fullName>
    </submittedName>
</protein>
<dbReference type="Proteomes" id="UP000191612">
    <property type="component" value="Unassembled WGS sequence"/>
</dbReference>
<dbReference type="EMBL" id="MDYO01000029">
    <property type="protein sequence ID" value="OQD93867.1"/>
    <property type="molecule type" value="Genomic_DNA"/>
</dbReference>
<keyword evidence="3" id="KW-1185">Reference proteome</keyword>
<evidence type="ECO:0000313" key="3">
    <source>
        <dbReference type="Proteomes" id="UP000191612"/>
    </source>
</evidence>
<feature type="region of interest" description="Disordered" evidence="1">
    <location>
        <begin position="1"/>
        <end position="41"/>
    </location>
</feature>
<organism evidence="2 3">
    <name type="scientific">Penicillium solitum</name>
    <dbReference type="NCBI Taxonomy" id="60172"/>
    <lineage>
        <taxon>Eukaryota</taxon>
        <taxon>Fungi</taxon>
        <taxon>Dikarya</taxon>
        <taxon>Ascomycota</taxon>
        <taxon>Pezizomycotina</taxon>
        <taxon>Eurotiomycetes</taxon>
        <taxon>Eurotiomycetidae</taxon>
        <taxon>Eurotiales</taxon>
        <taxon>Aspergillaceae</taxon>
        <taxon>Penicillium</taxon>
    </lineage>
</organism>
<name>A0A1V6QXS7_9EURO</name>
<comment type="caution">
    <text evidence="2">The sequence shown here is derived from an EMBL/GenBank/DDBJ whole genome shotgun (WGS) entry which is preliminary data.</text>
</comment>
<evidence type="ECO:0000313" key="2">
    <source>
        <dbReference type="EMBL" id="OQD93867.1"/>
    </source>
</evidence>
<gene>
    <name evidence="2" type="ORF">PENSOL_c029G01157</name>
</gene>
<sequence length="103" mass="10612">MTFSQPQSSFASASSTLTSRTVGPPLKHPPATRGPPVPRGAPLRQALLYTVTPSLNIPTASVMPVPPLKLAALPCRNALAPPCQQVAHLDAGVGAARKQMPVG</sequence>
<feature type="compositionally biased region" description="Pro residues" evidence="1">
    <location>
        <begin position="26"/>
        <end position="39"/>
    </location>
</feature>
<feature type="compositionally biased region" description="Low complexity" evidence="1">
    <location>
        <begin position="1"/>
        <end position="19"/>
    </location>
</feature>
<dbReference type="AlphaFoldDB" id="A0A1V6QXS7"/>